<accession>A0A914XFQ0</accession>
<evidence type="ECO:0000313" key="2">
    <source>
        <dbReference type="WBParaSite" id="PSAMB.scaffold74size85960.g1656.t1"/>
    </source>
</evidence>
<protein>
    <submittedName>
        <fullName evidence="2">Uncharacterized protein</fullName>
    </submittedName>
</protein>
<reference evidence="2" key="1">
    <citation type="submission" date="2022-11" db="UniProtKB">
        <authorList>
            <consortium name="WormBaseParasite"/>
        </authorList>
    </citation>
    <scope>IDENTIFICATION</scope>
</reference>
<keyword evidence="1" id="KW-1185">Reference proteome</keyword>
<dbReference type="Proteomes" id="UP000887566">
    <property type="component" value="Unplaced"/>
</dbReference>
<sequence>MSDHDAIQNKNVDVVWKKSASVPRAIDSRDFRYGLTRIGKRLSKSSRATNLRDFRNGLTRIGKRYYIIPANSWDY</sequence>
<dbReference type="AlphaFoldDB" id="A0A914XFQ0"/>
<dbReference type="WBParaSite" id="PSAMB.scaffold74size85960.g1656.t1">
    <property type="protein sequence ID" value="PSAMB.scaffold74size85960.g1656.t1"/>
    <property type="gene ID" value="PSAMB.scaffold74size85960.g1656"/>
</dbReference>
<organism evidence="1 2">
    <name type="scientific">Plectus sambesii</name>
    <dbReference type="NCBI Taxonomy" id="2011161"/>
    <lineage>
        <taxon>Eukaryota</taxon>
        <taxon>Metazoa</taxon>
        <taxon>Ecdysozoa</taxon>
        <taxon>Nematoda</taxon>
        <taxon>Chromadorea</taxon>
        <taxon>Plectida</taxon>
        <taxon>Plectina</taxon>
        <taxon>Plectoidea</taxon>
        <taxon>Plectidae</taxon>
        <taxon>Plectus</taxon>
    </lineage>
</organism>
<proteinExistence type="predicted"/>
<name>A0A914XFQ0_9BILA</name>
<evidence type="ECO:0000313" key="1">
    <source>
        <dbReference type="Proteomes" id="UP000887566"/>
    </source>
</evidence>